<feature type="region of interest" description="Disordered" evidence="1">
    <location>
        <begin position="600"/>
        <end position="631"/>
    </location>
</feature>
<feature type="compositionally biased region" description="Polar residues" evidence="1">
    <location>
        <begin position="467"/>
        <end position="479"/>
    </location>
</feature>
<feature type="compositionally biased region" description="Acidic residues" evidence="1">
    <location>
        <begin position="703"/>
        <end position="737"/>
    </location>
</feature>
<dbReference type="Proteomes" id="UP000483820">
    <property type="component" value="Chromosome X"/>
</dbReference>
<feature type="region of interest" description="Disordered" evidence="1">
    <location>
        <begin position="675"/>
        <end position="737"/>
    </location>
</feature>
<dbReference type="CTD" id="9800763"/>
<feature type="compositionally biased region" description="Polar residues" evidence="1">
    <location>
        <begin position="678"/>
        <end position="689"/>
    </location>
</feature>
<dbReference type="RefSeq" id="XP_003092783.2">
    <property type="nucleotide sequence ID" value="XM_003092735.2"/>
</dbReference>
<feature type="compositionally biased region" description="Basic and acidic residues" evidence="1">
    <location>
        <begin position="435"/>
        <end position="447"/>
    </location>
</feature>
<accession>A0A6A5FYB0</accession>
<gene>
    <name evidence="2" type="ORF">GCK72_023916</name>
</gene>
<name>A0A6A5FYB0_CAERE</name>
<comment type="caution">
    <text evidence="2">The sequence shown here is derived from an EMBL/GenBank/DDBJ whole genome shotgun (WGS) entry which is preliminary data.</text>
</comment>
<proteinExistence type="predicted"/>
<sequence length="737" mass="85953">MDLTSQIFWSIVLPLFNEVVGGILGDWADFLVFLISHQQNDGSIAVMETLLSDAMQMMETKILEFRKECVNYCDLMNLTAEQEDKFEVLKRDLKQFKSIMNSMKHPGITYACSDSAKEWNHAYIDLLIDVCGAYESGLETNFEKLSQKHYSDFEKRDCDEETVALYRIATFLLSRNKKEVLQKFPKLHDENFLRTEQLNEVRRARISFARCADSILDHELLKKFTEAIASPPRDETSWAQYLFNIFSCMDLESNEVDSRILNDLRYGLEVFAKEQNTQNKEKKNKHIEKCLESTKRSLDAKYQNSPTLLSPNNKVLIALIQMNFHHHRDLQTDKDALISSDWLRSVIDSMKKLGLKEYETFWYFLETIKKTSLGDNIAEDILEILNNWKKLSVRNKKLFDLIENEMKVKMSQSNKRSRAEEIEKKKNEWKKRRVENKMRKLEKDGLQKKRRTKKGMQFLEREDLQRRPSSSRRVNQEYQEQVHEDQNQVHDDQNQIYDDQEQVHPEMEMNLHNATNSSLVTITQERGELIIGLVILSRPRIQAMMKGFSDFPHPIRVMENEKAIQDFNDFLDKTTCRAVVQKLVEEIVDGNHVEQYEYHGDTTSVPRDDQEEDVNQGITSESGDDLNEIKDDDNATCRDVIQKLIEKIADGNEVERDEIHEEETTLRSYGILEDELEQNAQDGSSNEGSAPQEALDKRSVPSDDQETDEDQEKIPESGEDQDESEDYDFFDDGIDLG</sequence>
<evidence type="ECO:0000256" key="1">
    <source>
        <dbReference type="SAM" id="MobiDB-lite"/>
    </source>
</evidence>
<feature type="region of interest" description="Disordered" evidence="1">
    <location>
        <begin position="433"/>
        <end position="487"/>
    </location>
</feature>
<dbReference type="KEGG" id="crq:GCK72_023916"/>
<dbReference type="EMBL" id="WUAV01000006">
    <property type="protein sequence ID" value="KAF1747454.1"/>
    <property type="molecule type" value="Genomic_DNA"/>
</dbReference>
<protein>
    <submittedName>
        <fullName evidence="2">Uncharacterized protein</fullName>
    </submittedName>
</protein>
<dbReference type="GeneID" id="9800763"/>
<evidence type="ECO:0000313" key="2">
    <source>
        <dbReference type="EMBL" id="KAF1747454.1"/>
    </source>
</evidence>
<dbReference type="AlphaFoldDB" id="A0A6A5FYB0"/>
<organism evidence="2 3">
    <name type="scientific">Caenorhabditis remanei</name>
    <name type="common">Caenorhabditis vulgaris</name>
    <dbReference type="NCBI Taxonomy" id="31234"/>
    <lineage>
        <taxon>Eukaryota</taxon>
        <taxon>Metazoa</taxon>
        <taxon>Ecdysozoa</taxon>
        <taxon>Nematoda</taxon>
        <taxon>Chromadorea</taxon>
        <taxon>Rhabditida</taxon>
        <taxon>Rhabditina</taxon>
        <taxon>Rhabditomorpha</taxon>
        <taxon>Rhabditoidea</taxon>
        <taxon>Rhabditidae</taxon>
        <taxon>Peloderinae</taxon>
        <taxon>Caenorhabditis</taxon>
    </lineage>
</organism>
<reference evidence="2 3" key="1">
    <citation type="submission" date="2019-12" db="EMBL/GenBank/DDBJ databases">
        <title>Chromosome-level assembly of the Caenorhabditis remanei genome.</title>
        <authorList>
            <person name="Teterina A.A."/>
            <person name="Willis J.H."/>
            <person name="Phillips P.C."/>
        </authorList>
    </citation>
    <scope>NUCLEOTIDE SEQUENCE [LARGE SCALE GENOMIC DNA]</scope>
    <source>
        <strain evidence="2 3">PX506</strain>
        <tissue evidence="2">Whole organism</tissue>
    </source>
</reference>
<evidence type="ECO:0000313" key="3">
    <source>
        <dbReference type="Proteomes" id="UP000483820"/>
    </source>
</evidence>